<keyword evidence="2" id="KW-1185">Reference proteome</keyword>
<protein>
    <submittedName>
        <fullName evidence="1">Uncharacterized protein</fullName>
    </submittedName>
</protein>
<comment type="caution">
    <text evidence="1">The sequence shown here is derived from an EMBL/GenBank/DDBJ whole genome shotgun (WGS) entry which is preliminary data.</text>
</comment>
<evidence type="ECO:0000313" key="2">
    <source>
        <dbReference type="Proteomes" id="UP000051836"/>
    </source>
</evidence>
<gene>
    <name evidence="1" type="ORF">AAES_65728</name>
</gene>
<sequence>MEQRYPELAPFQYGSGGVKPNAGLSSHLEQISPLGTQGHVSGTIFSLRLDLVKLKMKRALGSPGRRKMTADPTGNFSIQDYGLQAFDVAAYTDKAYYSSTVLMIRNEGDILWSPLNYTPVLELTRPGLQRADHGRN</sequence>
<accession>A0A0Q3ML54</accession>
<organism evidence="1 2">
    <name type="scientific">Amazona aestiva</name>
    <name type="common">Blue-fronted Amazon parrot</name>
    <dbReference type="NCBI Taxonomy" id="12930"/>
    <lineage>
        <taxon>Eukaryota</taxon>
        <taxon>Metazoa</taxon>
        <taxon>Chordata</taxon>
        <taxon>Craniata</taxon>
        <taxon>Vertebrata</taxon>
        <taxon>Euteleostomi</taxon>
        <taxon>Archelosauria</taxon>
        <taxon>Archosauria</taxon>
        <taxon>Dinosauria</taxon>
        <taxon>Saurischia</taxon>
        <taxon>Theropoda</taxon>
        <taxon>Coelurosauria</taxon>
        <taxon>Aves</taxon>
        <taxon>Neognathae</taxon>
        <taxon>Neoaves</taxon>
        <taxon>Telluraves</taxon>
        <taxon>Australaves</taxon>
        <taxon>Psittaciformes</taxon>
        <taxon>Psittacidae</taxon>
        <taxon>Amazona</taxon>
    </lineage>
</organism>
<proteinExistence type="predicted"/>
<evidence type="ECO:0000313" key="1">
    <source>
        <dbReference type="EMBL" id="KQK83255.1"/>
    </source>
</evidence>
<dbReference type="Proteomes" id="UP000051836">
    <property type="component" value="Unassembled WGS sequence"/>
</dbReference>
<dbReference type="EMBL" id="LMAW01001558">
    <property type="protein sequence ID" value="KQK83255.1"/>
    <property type="molecule type" value="Genomic_DNA"/>
</dbReference>
<reference evidence="1 2" key="1">
    <citation type="submission" date="2015-10" db="EMBL/GenBank/DDBJ databases">
        <authorList>
            <person name="Gilbert D.G."/>
        </authorList>
    </citation>
    <scope>NUCLEOTIDE SEQUENCE [LARGE SCALE GENOMIC DNA]</scope>
    <source>
        <strain evidence="1">FVVF132</strain>
    </source>
</reference>
<name>A0A0Q3ML54_AMAAE</name>
<dbReference type="AlphaFoldDB" id="A0A0Q3ML54"/>